<dbReference type="GeneID" id="41328950"/>
<dbReference type="EMBL" id="CP042905">
    <property type="protein sequence ID" value="QEE15128.1"/>
    <property type="molecule type" value="Genomic_DNA"/>
</dbReference>
<evidence type="ECO:0000313" key="2">
    <source>
        <dbReference type="Proteomes" id="UP000321408"/>
    </source>
</evidence>
<reference evidence="1 2" key="2">
    <citation type="journal article" date="2024" name="Int. J. Syst. Evol. Microbiol.">
        <title>Promethearchaeum syntrophicum gen. nov., sp. nov., an anaerobic, obligately syntrophic archaeon, the first isolate of the lineage 'Asgard' archaea, and proposal of the new archaeal phylum Promethearchaeota phyl. nov. and kingdom Promethearchaeati regn. nov.</title>
        <authorList>
            <person name="Imachi H."/>
            <person name="Nobu M.K."/>
            <person name="Kato S."/>
            <person name="Takaki Y."/>
            <person name="Miyazaki M."/>
            <person name="Miyata M."/>
            <person name="Ogawara M."/>
            <person name="Saito Y."/>
            <person name="Sakai S."/>
            <person name="Tahara Y.O."/>
            <person name="Takano Y."/>
            <person name="Tasumi E."/>
            <person name="Uematsu K."/>
            <person name="Yoshimura T."/>
            <person name="Itoh T."/>
            <person name="Ohkuma M."/>
            <person name="Takai K."/>
        </authorList>
    </citation>
    <scope>NUCLEOTIDE SEQUENCE [LARGE SCALE GENOMIC DNA]</scope>
    <source>
        <strain evidence="1 2">MK-D1</strain>
    </source>
</reference>
<protein>
    <submittedName>
        <fullName evidence="1">TFIIB-type zinc ribbon-containing protein</fullName>
    </submittedName>
</protein>
<name>A0A5B9D7G7_9ARCH</name>
<dbReference type="KEGG" id="psyt:DSAG12_00951"/>
<dbReference type="RefSeq" id="WP_147662050.1">
    <property type="nucleotide sequence ID" value="NZ_CP042905.2"/>
</dbReference>
<proteinExistence type="predicted"/>
<organism evidence="1 2">
    <name type="scientific">Promethearchaeum syntrophicum</name>
    <dbReference type="NCBI Taxonomy" id="2594042"/>
    <lineage>
        <taxon>Archaea</taxon>
        <taxon>Promethearchaeati</taxon>
        <taxon>Promethearchaeota</taxon>
        <taxon>Promethearchaeia</taxon>
        <taxon>Promethearchaeales</taxon>
        <taxon>Promethearchaeaceae</taxon>
        <taxon>Promethearchaeum</taxon>
    </lineage>
</organism>
<dbReference type="AlphaFoldDB" id="A0A5B9D7G7"/>
<gene>
    <name evidence="1" type="ORF">DSAG12_00951</name>
</gene>
<keyword evidence="2" id="KW-1185">Reference proteome</keyword>
<sequence>MYYLSTKTSWQKSKAKVGLQSVIESFRSYPLVERKFFEDINFLCRKENHYYVEMGLIQLVNEQGKELNPDLWILIWARDFKDRIFQILFERHPDSHGKGTVVALGPPELFDFFSNMKQNAILPTLTLLNSPDKMKSVVVVVSRPKSYNQKLKEKNQYQAIGRFQNWINDLKATPNVKGQWFPSNAPICPSCGSPIVGIADEYNIGFGYLVCPDCGYLTRKKIGS</sequence>
<accession>A0A5B9D7G7</accession>
<dbReference type="Proteomes" id="UP000321408">
    <property type="component" value="Chromosome"/>
</dbReference>
<evidence type="ECO:0000313" key="1">
    <source>
        <dbReference type="EMBL" id="QEE15128.1"/>
    </source>
</evidence>
<reference evidence="1 2" key="1">
    <citation type="journal article" date="2020" name="Nature">
        <title>Isolation of an archaeon at the prokaryote-eukaryote interface.</title>
        <authorList>
            <person name="Imachi H."/>
            <person name="Nobu M.K."/>
            <person name="Nakahara N."/>
            <person name="Morono Y."/>
            <person name="Ogawara M."/>
            <person name="Takaki Y."/>
            <person name="Takano Y."/>
            <person name="Uematsu K."/>
            <person name="Ikuta T."/>
            <person name="Ito M."/>
            <person name="Matsui Y."/>
            <person name="Miyazaki M."/>
            <person name="Murata K."/>
            <person name="Saito Y."/>
            <person name="Sakai S."/>
            <person name="Song C."/>
            <person name="Tasumi E."/>
            <person name="Yamanaka Y."/>
            <person name="Yamaguchi T."/>
            <person name="Kamagata Y."/>
            <person name="Tamaki H."/>
            <person name="Takai K."/>
        </authorList>
    </citation>
    <scope>NUCLEOTIDE SEQUENCE [LARGE SCALE GENOMIC DNA]</scope>
    <source>
        <strain evidence="1 2">MK-D1</strain>
    </source>
</reference>